<reference evidence="1 2" key="1">
    <citation type="submission" date="2021-03" db="EMBL/GenBank/DDBJ databases">
        <title>Antimicrobial resistance genes in bacteria isolated from Japanese honey, and their potential for conferring macrolide and lincosamide resistance in the American foulbrood pathogen Paenibacillus larvae.</title>
        <authorList>
            <person name="Okamoto M."/>
            <person name="Kumagai M."/>
            <person name="Kanamori H."/>
            <person name="Takamatsu D."/>
        </authorList>
    </citation>
    <scope>NUCLEOTIDE SEQUENCE [LARGE SCALE GENOMIC DNA]</scope>
    <source>
        <strain evidence="1 2">J21TS3</strain>
    </source>
</reference>
<accession>A0ABQ4LSJ1</accession>
<evidence type="ECO:0000313" key="1">
    <source>
        <dbReference type="EMBL" id="GIO66224.1"/>
    </source>
</evidence>
<gene>
    <name evidence="1" type="ORF">J21TS3_10450</name>
</gene>
<keyword evidence="2" id="KW-1185">Reference proteome</keyword>
<protein>
    <submittedName>
        <fullName evidence="1">Uncharacterized protein</fullName>
    </submittedName>
</protein>
<dbReference type="Proteomes" id="UP000680638">
    <property type="component" value="Unassembled WGS sequence"/>
</dbReference>
<sequence>MAGGSGRLRTAIFAAMSFFGKGKRWAGGLQERMARTGAGGTAAMAIEISGPGMLCWLYGIL</sequence>
<proteinExistence type="predicted"/>
<name>A0ABQ4LSJ1_9BACL</name>
<evidence type="ECO:0000313" key="2">
    <source>
        <dbReference type="Proteomes" id="UP000680638"/>
    </source>
</evidence>
<organism evidence="1 2">
    <name type="scientific">Paenibacillus cookii</name>
    <dbReference type="NCBI Taxonomy" id="157839"/>
    <lineage>
        <taxon>Bacteria</taxon>
        <taxon>Bacillati</taxon>
        <taxon>Bacillota</taxon>
        <taxon>Bacilli</taxon>
        <taxon>Bacillales</taxon>
        <taxon>Paenibacillaceae</taxon>
        <taxon>Paenibacillus</taxon>
    </lineage>
</organism>
<dbReference type="EMBL" id="BORW01000003">
    <property type="protein sequence ID" value="GIO66224.1"/>
    <property type="molecule type" value="Genomic_DNA"/>
</dbReference>
<comment type="caution">
    <text evidence="1">The sequence shown here is derived from an EMBL/GenBank/DDBJ whole genome shotgun (WGS) entry which is preliminary data.</text>
</comment>